<reference evidence="5" key="3">
    <citation type="submission" date="2025-09" db="UniProtKB">
        <authorList>
            <consortium name="Ensembl"/>
        </authorList>
    </citation>
    <scope>IDENTIFICATION</scope>
</reference>
<dbReference type="CDD" id="cd22835">
    <property type="entry name" value="Gal_Rha_Lectin_SML_rpt2"/>
    <property type="match status" value="1"/>
</dbReference>
<evidence type="ECO:0000259" key="4">
    <source>
        <dbReference type="PROSITE" id="PS50228"/>
    </source>
</evidence>
<dbReference type="FunFam" id="2.60.120.740:FF:000003">
    <property type="entry name" value="Protein eva-1 homolog C"/>
    <property type="match status" value="1"/>
</dbReference>
<dbReference type="Gene3D" id="2.60.120.740">
    <property type="match status" value="2"/>
</dbReference>
<evidence type="ECO:0000313" key="6">
    <source>
        <dbReference type="Proteomes" id="UP000265160"/>
    </source>
</evidence>
<evidence type="ECO:0000256" key="3">
    <source>
        <dbReference type="ARBA" id="ARBA00022737"/>
    </source>
</evidence>
<dbReference type="InterPro" id="IPR000922">
    <property type="entry name" value="Lectin_gal-bd_dom"/>
</dbReference>
<dbReference type="AlphaFoldDB" id="A0A3P9D3E5"/>
<feature type="domain" description="SUEL-type lectin" evidence="4">
    <location>
        <begin position="14"/>
        <end position="97"/>
    </location>
</feature>
<dbReference type="Ensembl" id="ENSMZET00005029536.1">
    <property type="protein sequence ID" value="ENSMZEP00005028631.1"/>
    <property type="gene ID" value="ENSMZEG00005021349.1"/>
</dbReference>
<evidence type="ECO:0000313" key="5">
    <source>
        <dbReference type="Ensembl" id="ENSMZEP00005028631.1"/>
    </source>
</evidence>
<proteinExistence type="predicted"/>
<reference evidence="5" key="2">
    <citation type="submission" date="2025-08" db="UniProtKB">
        <authorList>
            <consortium name="Ensembl"/>
        </authorList>
    </citation>
    <scope>IDENTIFICATION</scope>
</reference>
<accession>A0A3P9D3E5</accession>
<sequence>ETAVTCDDGTNVQHLSCDNGAIIVQAALYGRKDRETCSEGRPQNQLQNTQCSQIGTVDILKRRCDGRKVCEINTNVVRTSDPCVGIFKYLATNYTCFPASQSHVLTCEGSLAHLYCDVGQVILVYGAYYGRLDKTTCSFRRPDSQIQNVDCSNPTPKVAERCNGKNSCTISASNSVFGDPCFGTYKYLEVSYVCDCKYLFSSVSANSQSSHKEFLCRGVEKCKIHTEYGNNLTIPLFSTLLQILSPSLHKRL</sequence>
<keyword evidence="2" id="KW-0430">Lectin</keyword>
<evidence type="ECO:0000256" key="1">
    <source>
        <dbReference type="ARBA" id="ARBA00022546"/>
    </source>
</evidence>
<dbReference type="GeneTree" id="ENSGT00940000154285"/>
<dbReference type="Pfam" id="PF02140">
    <property type="entry name" value="SUEL_Lectin"/>
    <property type="match status" value="2"/>
</dbReference>
<evidence type="ECO:0000256" key="2">
    <source>
        <dbReference type="ARBA" id="ARBA00022734"/>
    </source>
</evidence>
<dbReference type="Proteomes" id="UP000265160">
    <property type="component" value="LG20"/>
</dbReference>
<dbReference type="PANTHER" id="PTHR46780">
    <property type="entry name" value="PROTEIN EVA-1"/>
    <property type="match status" value="1"/>
</dbReference>
<keyword evidence="1" id="KW-0348">Hemagglutinin</keyword>
<dbReference type="GO" id="GO:0030246">
    <property type="term" value="F:carbohydrate binding"/>
    <property type="evidence" value="ECO:0007669"/>
    <property type="project" value="UniProtKB-KW"/>
</dbReference>
<keyword evidence="3" id="KW-0677">Repeat</keyword>
<feature type="domain" description="SUEL-type lectin" evidence="4">
    <location>
        <begin position="106"/>
        <end position="195"/>
    </location>
</feature>
<organism evidence="5 6">
    <name type="scientific">Maylandia zebra</name>
    <name type="common">zebra mbuna</name>
    <dbReference type="NCBI Taxonomy" id="106582"/>
    <lineage>
        <taxon>Eukaryota</taxon>
        <taxon>Metazoa</taxon>
        <taxon>Chordata</taxon>
        <taxon>Craniata</taxon>
        <taxon>Vertebrata</taxon>
        <taxon>Euteleostomi</taxon>
        <taxon>Actinopterygii</taxon>
        <taxon>Neopterygii</taxon>
        <taxon>Teleostei</taxon>
        <taxon>Neoteleostei</taxon>
        <taxon>Acanthomorphata</taxon>
        <taxon>Ovalentaria</taxon>
        <taxon>Cichlomorphae</taxon>
        <taxon>Cichliformes</taxon>
        <taxon>Cichlidae</taxon>
        <taxon>African cichlids</taxon>
        <taxon>Pseudocrenilabrinae</taxon>
        <taxon>Haplochromini</taxon>
        <taxon>Maylandia</taxon>
        <taxon>Maylandia zebra complex</taxon>
    </lineage>
</organism>
<keyword evidence="6" id="KW-1185">Reference proteome</keyword>
<protein>
    <submittedName>
        <fullName evidence="5">L-rhamnose-binding lectin SML</fullName>
    </submittedName>
</protein>
<reference evidence="5 6" key="1">
    <citation type="journal article" date="2014" name="Nature">
        <title>The genomic substrate for adaptive radiation in African cichlid fish.</title>
        <authorList>
            <person name="Brawand D."/>
            <person name="Wagner C.E."/>
            <person name="Li Y.I."/>
            <person name="Malinsky M."/>
            <person name="Keller I."/>
            <person name="Fan S."/>
            <person name="Simakov O."/>
            <person name="Ng A.Y."/>
            <person name="Lim Z.W."/>
            <person name="Bezault E."/>
            <person name="Turner-Maier J."/>
            <person name="Johnson J."/>
            <person name="Alcazar R."/>
            <person name="Noh H.J."/>
            <person name="Russell P."/>
            <person name="Aken B."/>
            <person name="Alfoldi J."/>
            <person name="Amemiya C."/>
            <person name="Azzouzi N."/>
            <person name="Baroiller J.F."/>
            <person name="Barloy-Hubler F."/>
            <person name="Berlin A."/>
            <person name="Bloomquist R."/>
            <person name="Carleton K.L."/>
            <person name="Conte M.A."/>
            <person name="D'Cotta H."/>
            <person name="Eshel O."/>
            <person name="Gaffney L."/>
            <person name="Galibert F."/>
            <person name="Gante H.F."/>
            <person name="Gnerre S."/>
            <person name="Greuter L."/>
            <person name="Guyon R."/>
            <person name="Haddad N.S."/>
            <person name="Haerty W."/>
            <person name="Harris R.M."/>
            <person name="Hofmann H.A."/>
            <person name="Hourlier T."/>
            <person name="Hulata G."/>
            <person name="Jaffe D.B."/>
            <person name="Lara M."/>
            <person name="Lee A.P."/>
            <person name="MacCallum I."/>
            <person name="Mwaiko S."/>
            <person name="Nikaido M."/>
            <person name="Nishihara H."/>
            <person name="Ozouf-Costaz C."/>
            <person name="Penman D.J."/>
            <person name="Przybylski D."/>
            <person name="Rakotomanga M."/>
            <person name="Renn S.C.P."/>
            <person name="Ribeiro F.J."/>
            <person name="Ron M."/>
            <person name="Salzburger W."/>
            <person name="Sanchez-Pulido L."/>
            <person name="Santos M.E."/>
            <person name="Searle S."/>
            <person name="Sharpe T."/>
            <person name="Swofford R."/>
            <person name="Tan F.J."/>
            <person name="Williams L."/>
            <person name="Young S."/>
            <person name="Yin S."/>
            <person name="Okada N."/>
            <person name="Kocher T.D."/>
            <person name="Miska E.A."/>
            <person name="Lander E.S."/>
            <person name="Venkatesh B."/>
            <person name="Fernald R.D."/>
            <person name="Meyer A."/>
            <person name="Ponting C.P."/>
            <person name="Streelman J.T."/>
            <person name="Lindblad-Toh K."/>
            <person name="Seehausen O."/>
            <person name="Di Palma F."/>
        </authorList>
    </citation>
    <scope>NUCLEOTIDE SEQUENCE</scope>
</reference>
<dbReference type="PROSITE" id="PS50228">
    <property type="entry name" value="SUEL_LECTIN"/>
    <property type="match status" value="2"/>
</dbReference>
<dbReference type="InterPro" id="IPR043159">
    <property type="entry name" value="Lectin_gal-bd_sf"/>
</dbReference>
<name>A0A3P9D3E5_9CICH</name>
<dbReference type="CDD" id="cd22833">
    <property type="entry name" value="Gal_Rha_Lectin_CSL1-2_RBL_SML_rpt1"/>
    <property type="match status" value="1"/>
</dbReference>